<comment type="caution">
    <text evidence="2">The sequence shown here is derived from an EMBL/GenBank/DDBJ whole genome shotgun (WGS) entry which is preliminary data.</text>
</comment>
<accession>A0ABR4MTJ4</accession>
<evidence type="ECO:0000313" key="2">
    <source>
        <dbReference type="EMBL" id="KAL2891607.1"/>
    </source>
</evidence>
<dbReference type="GeneID" id="98115211"/>
<dbReference type="RefSeq" id="XP_070862787.1">
    <property type="nucleotide sequence ID" value="XM_070999844.1"/>
</dbReference>
<dbReference type="EMBL" id="JABSNW010000001">
    <property type="protein sequence ID" value="KAL2891607.1"/>
    <property type="molecule type" value="Genomic_DNA"/>
</dbReference>
<keyword evidence="3" id="KW-1185">Reference proteome</keyword>
<evidence type="ECO:0000256" key="1">
    <source>
        <dbReference type="SAM" id="MobiDB-lite"/>
    </source>
</evidence>
<feature type="compositionally biased region" description="Basic and acidic residues" evidence="1">
    <location>
        <begin position="318"/>
        <end position="336"/>
    </location>
</feature>
<name>A0ABR4MTJ4_9PEZI</name>
<gene>
    <name evidence="2" type="ORF">HOO65_010965</name>
</gene>
<proteinExistence type="predicted"/>
<reference evidence="2 3" key="1">
    <citation type="submission" date="2020-05" db="EMBL/GenBank/DDBJ databases">
        <title>Ceratocystis lukuohia genome.</title>
        <authorList>
            <person name="Harrington T.C."/>
            <person name="Kim K."/>
            <person name="Mayers C.G."/>
        </authorList>
    </citation>
    <scope>NUCLEOTIDE SEQUENCE [LARGE SCALE GENOMIC DNA]</scope>
    <source>
        <strain evidence="2 3">C4212</strain>
    </source>
</reference>
<sequence>MWASSWLPIGVLVSYLREYSPMSSNDQLTWAAEIEEAEEVEIFQAMEFQSSHSLADSSLEASFSLESHGYIDVDLHGGIIGILSERYSQNGELVLELFIDTETQVLTIFENNLQYEEDETDSLQLHEIIQALFLERDMDINEIKWAAVSIDEPLALMASRDYRKANGLEPNEDIKIAATDPSWSMFSSTSSYESASQIVPGAQIDRMVVANSRPLGSNGNDQSVLSVMLMLSFKMPSDGDSAPIDVIEELAAQHAAEDNLKDGLHAAINALDIHLKYLRKVFSDREAEALEEVSSDRDADDLEEVSSDYDADALEEVSSDRDADAVEGFSSDREADALEESWEVISGPISVTA</sequence>
<feature type="compositionally biased region" description="Acidic residues" evidence="1">
    <location>
        <begin position="292"/>
        <end position="317"/>
    </location>
</feature>
<feature type="region of interest" description="Disordered" evidence="1">
    <location>
        <begin position="292"/>
        <end position="337"/>
    </location>
</feature>
<dbReference type="Proteomes" id="UP001610728">
    <property type="component" value="Unassembled WGS sequence"/>
</dbReference>
<protein>
    <submittedName>
        <fullName evidence="2">Uncharacterized protein</fullName>
    </submittedName>
</protein>
<organism evidence="2 3">
    <name type="scientific">Ceratocystis lukuohia</name>
    <dbReference type="NCBI Taxonomy" id="2019550"/>
    <lineage>
        <taxon>Eukaryota</taxon>
        <taxon>Fungi</taxon>
        <taxon>Dikarya</taxon>
        <taxon>Ascomycota</taxon>
        <taxon>Pezizomycotina</taxon>
        <taxon>Sordariomycetes</taxon>
        <taxon>Hypocreomycetidae</taxon>
        <taxon>Microascales</taxon>
        <taxon>Ceratocystidaceae</taxon>
        <taxon>Ceratocystis</taxon>
    </lineage>
</organism>
<evidence type="ECO:0000313" key="3">
    <source>
        <dbReference type="Proteomes" id="UP001610728"/>
    </source>
</evidence>